<dbReference type="InterPro" id="IPR016195">
    <property type="entry name" value="Pol/histidinol_Pase-like"/>
</dbReference>
<protein>
    <submittedName>
        <fullName evidence="2">PHP domain-containing protein</fullName>
    </submittedName>
</protein>
<keyword evidence="3" id="KW-1185">Reference proteome</keyword>
<dbReference type="InterPro" id="IPR003141">
    <property type="entry name" value="Pol/His_phosphatase_N"/>
</dbReference>
<dbReference type="Pfam" id="PF02811">
    <property type="entry name" value="PHP"/>
    <property type="match status" value="1"/>
</dbReference>
<proteinExistence type="predicted"/>
<evidence type="ECO:0000259" key="1">
    <source>
        <dbReference type="SMART" id="SM00481"/>
    </source>
</evidence>
<organism evidence="2 3">
    <name type="scientific">Clostridium neuense</name>
    <dbReference type="NCBI Taxonomy" id="1728934"/>
    <lineage>
        <taxon>Bacteria</taxon>
        <taxon>Bacillati</taxon>
        <taxon>Bacillota</taxon>
        <taxon>Clostridia</taxon>
        <taxon>Eubacteriales</taxon>
        <taxon>Clostridiaceae</taxon>
        <taxon>Clostridium</taxon>
    </lineage>
</organism>
<evidence type="ECO:0000313" key="2">
    <source>
        <dbReference type="EMBL" id="MFL0248882.1"/>
    </source>
</evidence>
<dbReference type="PANTHER" id="PTHR42924:SF3">
    <property type="entry name" value="POLYMERASE_HISTIDINOL PHOSPHATASE N-TERMINAL DOMAIN-CONTAINING PROTEIN"/>
    <property type="match status" value="1"/>
</dbReference>
<dbReference type="Proteomes" id="UP001623592">
    <property type="component" value="Unassembled WGS sequence"/>
</dbReference>
<dbReference type="EMBL" id="JBJIAA010000001">
    <property type="protein sequence ID" value="MFL0248882.1"/>
    <property type="molecule type" value="Genomic_DNA"/>
</dbReference>
<dbReference type="SUPFAM" id="SSF89550">
    <property type="entry name" value="PHP domain-like"/>
    <property type="match status" value="1"/>
</dbReference>
<dbReference type="InterPro" id="IPR052018">
    <property type="entry name" value="PHP_domain"/>
</dbReference>
<name>A0ABW8T9M2_9CLOT</name>
<gene>
    <name evidence="2" type="ORF">ACJDT4_00485</name>
</gene>
<dbReference type="InterPro" id="IPR004013">
    <property type="entry name" value="PHP_dom"/>
</dbReference>
<reference evidence="2 3" key="1">
    <citation type="submission" date="2024-11" db="EMBL/GenBank/DDBJ databases">
        <authorList>
            <person name="Heng Y.C."/>
            <person name="Lim A.C.H."/>
            <person name="Lee J.K.Y."/>
            <person name="Kittelmann S."/>
        </authorList>
    </citation>
    <scope>NUCLEOTIDE SEQUENCE [LARGE SCALE GENOMIC DNA]</scope>
    <source>
        <strain evidence="2 3">WILCCON 0114</strain>
    </source>
</reference>
<dbReference type="PANTHER" id="PTHR42924">
    <property type="entry name" value="EXONUCLEASE"/>
    <property type="match status" value="1"/>
</dbReference>
<dbReference type="SMART" id="SM00481">
    <property type="entry name" value="POLIIIAc"/>
    <property type="match status" value="1"/>
</dbReference>
<evidence type="ECO:0000313" key="3">
    <source>
        <dbReference type="Proteomes" id="UP001623592"/>
    </source>
</evidence>
<dbReference type="RefSeq" id="WP_406785561.1">
    <property type="nucleotide sequence ID" value="NZ_JBJIAA010000001.1"/>
</dbReference>
<accession>A0ABW8T9M2</accession>
<dbReference type="Gene3D" id="3.20.20.140">
    <property type="entry name" value="Metal-dependent hydrolases"/>
    <property type="match status" value="1"/>
</dbReference>
<dbReference type="Gene3D" id="1.10.150.650">
    <property type="match status" value="1"/>
</dbReference>
<comment type="caution">
    <text evidence="2">The sequence shown here is derived from an EMBL/GenBank/DDBJ whole genome shotgun (WGS) entry which is preliminary data.</text>
</comment>
<feature type="domain" description="Polymerase/histidinol phosphatase N-terminal" evidence="1">
    <location>
        <begin position="2"/>
        <end position="69"/>
    </location>
</feature>
<sequence length="286" mass="32618">MIDLHIHTNNSDGEFDIKTILKMAESKHLKLISFTDHETVGAYKKIEALCPQEYYSGQIITGVEIAFMFNGISMDMLGYNIDINEISNSNILQANKQSDCIYEESIKLNYLLKACEELKIVHSNNLSIKSKNDRANDVICDDILLYKENFSILQELEITNRTTFYRKHCLNSNSPFFISSQNKLPSINEVVETIHKAGGKCFLAHPYVYNVDNIKDYIDNIRNLIDGVECVHREHSNSQINMLINYCNKYNLLKSGGSDFHISSHCLGFGNKGKLPVDYALVSNWL</sequence>
<dbReference type="CDD" id="cd07438">
    <property type="entry name" value="PHP_HisPPase_AMP"/>
    <property type="match status" value="1"/>
</dbReference>